<organism evidence="5 6">
    <name type="scientific">Trichoglossum hirsutum</name>
    <dbReference type="NCBI Taxonomy" id="265104"/>
    <lineage>
        <taxon>Eukaryota</taxon>
        <taxon>Fungi</taxon>
        <taxon>Dikarya</taxon>
        <taxon>Ascomycota</taxon>
        <taxon>Pezizomycotina</taxon>
        <taxon>Geoglossomycetes</taxon>
        <taxon>Geoglossales</taxon>
        <taxon>Geoglossaceae</taxon>
        <taxon>Trichoglossum</taxon>
    </lineage>
</organism>
<evidence type="ECO:0000256" key="1">
    <source>
        <dbReference type="ARBA" id="ARBA00004123"/>
    </source>
</evidence>
<feature type="domain" description="Zn(2)-C6 fungal-type" evidence="4">
    <location>
        <begin position="50"/>
        <end position="78"/>
    </location>
</feature>
<evidence type="ECO:0000256" key="3">
    <source>
        <dbReference type="SAM" id="MobiDB-lite"/>
    </source>
</evidence>
<name>A0A9P8LF30_9PEZI</name>
<reference evidence="5" key="1">
    <citation type="submission" date="2021-03" db="EMBL/GenBank/DDBJ databases">
        <title>Comparative genomics and phylogenomic investigation of the class Geoglossomycetes provide insights into ecological specialization and systematics.</title>
        <authorList>
            <person name="Melie T."/>
            <person name="Pirro S."/>
            <person name="Miller A.N."/>
            <person name="Quandt A."/>
        </authorList>
    </citation>
    <scope>NUCLEOTIDE SEQUENCE</scope>
    <source>
        <strain evidence="5">CAQ_001_2017</strain>
    </source>
</reference>
<dbReference type="Proteomes" id="UP000750711">
    <property type="component" value="Unassembled WGS sequence"/>
</dbReference>
<dbReference type="PANTHER" id="PTHR37534:SF23">
    <property type="entry name" value="ZN(II)2CYS6 TRANSCRIPTION FACTOR (EUROFUNG)"/>
    <property type="match status" value="1"/>
</dbReference>
<dbReference type="PROSITE" id="PS50048">
    <property type="entry name" value="ZN2_CY6_FUNGAL_2"/>
    <property type="match status" value="1"/>
</dbReference>
<keyword evidence="2" id="KW-0539">Nucleus</keyword>
<dbReference type="Pfam" id="PF00172">
    <property type="entry name" value="Zn_clus"/>
    <property type="match status" value="1"/>
</dbReference>
<dbReference type="InterPro" id="IPR036864">
    <property type="entry name" value="Zn2-C6_fun-type_DNA-bd_sf"/>
</dbReference>
<sequence>METEGGRLEPSAKMEVDRADDTAIPTSEGAATAEPPPGKQKNSRKRTKTGCLTCRKRRIKCGEERPKCNNCVKSKRKCEGYNQRVIFKDPIHGYRPQATQDAITTASSQKPIAPKEAQEALRTPLDAGVPPPLPFIAPKPYDIQHIPELCQPVTQGQTTPGGHAISVSSSLYPSVQLATPAQGVFPTEPGAAQLGRDILRQSFAHVPQVAHHLHWTSPLSNALSRQPIMLSPESDDICDVQDEEMEDASLKSVSEYNMLVSDDIANRLGPLLPLHPRFDGSSMRTFRTLLDEPNMLATYQPSLSTSPLTDPRTARIFAHFVSATGPSLSIFERHPTNPSVMFTGGPVPKSQQSLWTYTIPTLALTHPSLMQAVLAVSSLHIAKLQDCSPVSSLKHYHVSIMRLKKAVGLPSSRAGIGTLAATLLLGFYEVIAGEHSKWNSHLLGAKQLLQEIDFAGMTEQLKFMKAQEEAFANESAYSTGPTSSVYQYVGHKSPYKQDLEVESKVNESLISRLMGRSMPNGHHGPSIDETVKPADGRWKVFTTKELEDFRVRSDLFWWFCKQDVFQSILSGNQLLMEYRRWGECLPRAAIGRLDAVYGTADHLWLLLGRLADFNARDLRRKKKAVYANGGQWKPPKSGGAGPQGGMSYAGAGREGQWARIGKGSANRIREKHHSRMDDGMLNSVKERNIGGVVAEWPSKVEKVDSDVIAQGYTSPHRETSAPGSAQIGESAFGGTARASPNGLPSDPLNGMHGMIPPTSTAKMPEGFINEPLSPASSGDDDLELEAATIEAEKEWEDIRQALWIFEDSLGPDYKCLSSEYQQPLATPFGPARYYRTYSIACVWAYYYTALILHHRTHPSMPPAAMMAAGVAAQQTANFANEIGRICAGLIPTNHSGQVSPALGGAMAECVIPLFFAGIQYQDAGQRVYTVSKLREITRMTGWQSAAAVAAGCESAWVRQGQLGKGPPYSRTRDVWAKDERVSGILPGPNDPVVDSNSDRRFIQVNPRARVHWAIGIIGVEEDMENLSV</sequence>
<dbReference type="CDD" id="cd00067">
    <property type="entry name" value="GAL4"/>
    <property type="match status" value="1"/>
</dbReference>
<evidence type="ECO:0000256" key="2">
    <source>
        <dbReference type="ARBA" id="ARBA00023242"/>
    </source>
</evidence>
<dbReference type="SUPFAM" id="SSF57701">
    <property type="entry name" value="Zn2/Cys6 DNA-binding domain"/>
    <property type="match status" value="1"/>
</dbReference>
<comment type="caution">
    <text evidence="5">The sequence shown here is derived from an EMBL/GenBank/DDBJ whole genome shotgun (WGS) entry which is preliminary data.</text>
</comment>
<evidence type="ECO:0000259" key="4">
    <source>
        <dbReference type="PROSITE" id="PS50048"/>
    </source>
</evidence>
<dbReference type="PANTHER" id="PTHR37534">
    <property type="entry name" value="TRANSCRIPTIONAL ACTIVATOR PROTEIN UGA3"/>
    <property type="match status" value="1"/>
</dbReference>
<dbReference type="GO" id="GO:0000976">
    <property type="term" value="F:transcription cis-regulatory region binding"/>
    <property type="evidence" value="ECO:0007669"/>
    <property type="project" value="TreeGrafter"/>
</dbReference>
<dbReference type="GO" id="GO:0045944">
    <property type="term" value="P:positive regulation of transcription by RNA polymerase II"/>
    <property type="evidence" value="ECO:0007669"/>
    <property type="project" value="TreeGrafter"/>
</dbReference>
<evidence type="ECO:0000313" key="6">
    <source>
        <dbReference type="Proteomes" id="UP000750711"/>
    </source>
</evidence>
<evidence type="ECO:0000313" key="5">
    <source>
        <dbReference type="EMBL" id="KAH0563036.1"/>
    </source>
</evidence>
<comment type="subcellular location">
    <subcellularLocation>
        <location evidence="1">Nucleus</location>
    </subcellularLocation>
</comment>
<dbReference type="Pfam" id="PF11951">
    <property type="entry name" value="Fungal_trans_2"/>
    <property type="match status" value="1"/>
</dbReference>
<dbReference type="GO" id="GO:0000981">
    <property type="term" value="F:DNA-binding transcription factor activity, RNA polymerase II-specific"/>
    <property type="evidence" value="ECO:0007669"/>
    <property type="project" value="InterPro"/>
</dbReference>
<dbReference type="GO" id="GO:0008270">
    <property type="term" value="F:zinc ion binding"/>
    <property type="evidence" value="ECO:0007669"/>
    <property type="project" value="InterPro"/>
</dbReference>
<feature type="compositionally biased region" description="Basic and acidic residues" evidence="3">
    <location>
        <begin position="1"/>
        <end position="21"/>
    </location>
</feature>
<dbReference type="InterPro" id="IPR021858">
    <property type="entry name" value="Fun_TF"/>
</dbReference>
<accession>A0A9P8LF30</accession>
<dbReference type="AlphaFoldDB" id="A0A9P8LF30"/>
<proteinExistence type="predicted"/>
<dbReference type="Gene3D" id="4.10.240.10">
    <property type="entry name" value="Zn(2)-C6 fungal-type DNA-binding domain"/>
    <property type="match status" value="1"/>
</dbReference>
<keyword evidence="6" id="KW-1185">Reference proteome</keyword>
<feature type="region of interest" description="Disordered" evidence="3">
    <location>
        <begin position="1"/>
        <end position="49"/>
    </location>
</feature>
<dbReference type="EMBL" id="JAGHQM010000263">
    <property type="protein sequence ID" value="KAH0563036.1"/>
    <property type="molecule type" value="Genomic_DNA"/>
</dbReference>
<gene>
    <name evidence="5" type="ORF">GP486_002394</name>
</gene>
<protein>
    <recommendedName>
        <fullName evidence="4">Zn(2)-C6 fungal-type domain-containing protein</fullName>
    </recommendedName>
</protein>
<dbReference type="SMART" id="SM00066">
    <property type="entry name" value="GAL4"/>
    <property type="match status" value="1"/>
</dbReference>
<dbReference type="PROSITE" id="PS00463">
    <property type="entry name" value="ZN2_CY6_FUNGAL_1"/>
    <property type="match status" value="1"/>
</dbReference>
<dbReference type="InterPro" id="IPR001138">
    <property type="entry name" value="Zn2Cys6_DnaBD"/>
</dbReference>
<dbReference type="GO" id="GO:0005634">
    <property type="term" value="C:nucleus"/>
    <property type="evidence" value="ECO:0007669"/>
    <property type="project" value="UniProtKB-SubCell"/>
</dbReference>